<organism evidence="1 2">
    <name type="scientific">Racocetra persica</name>
    <dbReference type="NCBI Taxonomy" id="160502"/>
    <lineage>
        <taxon>Eukaryota</taxon>
        <taxon>Fungi</taxon>
        <taxon>Fungi incertae sedis</taxon>
        <taxon>Mucoromycota</taxon>
        <taxon>Glomeromycotina</taxon>
        <taxon>Glomeromycetes</taxon>
        <taxon>Diversisporales</taxon>
        <taxon>Gigasporaceae</taxon>
        <taxon>Racocetra</taxon>
    </lineage>
</organism>
<keyword evidence="2" id="KW-1185">Reference proteome</keyword>
<evidence type="ECO:0000313" key="2">
    <source>
        <dbReference type="Proteomes" id="UP000789920"/>
    </source>
</evidence>
<gene>
    <name evidence="1" type="ORF">RPERSI_LOCUS15120</name>
</gene>
<accession>A0ACA9QPK2</accession>
<dbReference type="Proteomes" id="UP000789920">
    <property type="component" value="Unassembled WGS sequence"/>
</dbReference>
<dbReference type="EMBL" id="CAJVQC010035825">
    <property type="protein sequence ID" value="CAG8759938.1"/>
    <property type="molecule type" value="Genomic_DNA"/>
</dbReference>
<evidence type="ECO:0000313" key="1">
    <source>
        <dbReference type="EMBL" id="CAG8759938.1"/>
    </source>
</evidence>
<comment type="caution">
    <text evidence="1">The sequence shown here is derived from an EMBL/GenBank/DDBJ whole genome shotgun (WGS) entry which is preliminary data.</text>
</comment>
<sequence length="317" mass="37430">KNINFIEFENKEKEYYQQQLQNFPKNKANFRDAANEEFRFKIKEKSRVGHIDYRDTRMLLYPYGYQNANNKHKYENLNDYVQPYFDEFIFDHPDKESFTEFDKYTSSRNQEFVVNFKDIQYKEVSYGSTGNIQYQIDYQPGKKVIRKVGEEVPTPDQENETLKELQLTKSEPEINELRDKDEENDTPNKKVKIDAKDKDNYDFLKNGILNEVEDNKLKSGLEQLINGEITDKDKFKIVKEQAVQEIGQKEEAKKSITEKLRKDIKLIKDQIKSFKSGANSYLTSFCNKEKERVEKLENSINTVLNQNQTGSEPKAVP</sequence>
<feature type="non-terminal residue" evidence="1">
    <location>
        <position position="1"/>
    </location>
</feature>
<reference evidence="1" key="1">
    <citation type="submission" date="2021-06" db="EMBL/GenBank/DDBJ databases">
        <authorList>
            <person name="Kallberg Y."/>
            <person name="Tangrot J."/>
            <person name="Rosling A."/>
        </authorList>
    </citation>
    <scope>NUCLEOTIDE SEQUENCE</scope>
    <source>
        <strain evidence="1">MA461A</strain>
    </source>
</reference>
<name>A0ACA9QPK2_9GLOM</name>
<proteinExistence type="predicted"/>
<protein>
    <submittedName>
        <fullName evidence="1">6496_t:CDS:1</fullName>
    </submittedName>
</protein>